<comment type="caution">
    <text evidence="1">The sequence shown here is derived from an EMBL/GenBank/DDBJ whole genome shotgun (WGS) entry which is preliminary data.</text>
</comment>
<dbReference type="Proteomes" id="UP001141434">
    <property type="component" value="Unassembled WGS sequence"/>
</dbReference>
<sequence length="68" mass="7952">MEKFDFAVQGAEKIARMIARYRIFEDIYFQQSSPVTGHLQQAVVRLYRAALQYLVATKLYFLEKTGCE</sequence>
<evidence type="ECO:0000313" key="1">
    <source>
        <dbReference type="EMBL" id="KAJ5104998.1"/>
    </source>
</evidence>
<dbReference type="AlphaFoldDB" id="A0A9W9KGS9"/>
<accession>A0A9W9KGS9</accession>
<protein>
    <submittedName>
        <fullName evidence="1">Galactose oxidase/kelch beta-propeller</fullName>
    </submittedName>
</protein>
<reference evidence="1" key="2">
    <citation type="journal article" date="2023" name="IMA Fungus">
        <title>Comparative genomic study of the Penicillium genus elucidates a diverse pangenome and 15 lateral gene transfer events.</title>
        <authorList>
            <person name="Petersen C."/>
            <person name="Sorensen T."/>
            <person name="Nielsen M.R."/>
            <person name="Sondergaard T.E."/>
            <person name="Sorensen J.L."/>
            <person name="Fitzpatrick D.A."/>
            <person name="Frisvad J.C."/>
            <person name="Nielsen K.L."/>
        </authorList>
    </citation>
    <scope>NUCLEOTIDE SEQUENCE</scope>
    <source>
        <strain evidence="1">IBT 34128</strain>
    </source>
</reference>
<dbReference type="EMBL" id="JAPMSZ010000004">
    <property type="protein sequence ID" value="KAJ5104998.1"/>
    <property type="molecule type" value="Genomic_DNA"/>
</dbReference>
<evidence type="ECO:0000313" key="2">
    <source>
        <dbReference type="Proteomes" id="UP001141434"/>
    </source>
</evidence>
<proteinExistence type="predicted"/>
<keyword evidence="2" id="KW-1185">Reference proteome</keyword>
<dbReference type="OrthoDB" id="7464126at2759"/>
<name>A0A9W9KGS9_9EURO</name>
<organism evidence="1 2">
    <name type="scientific">Penicillium alfredii</name>
    <dbReference type="NCBI Taxonomy" id="1506179"/>
    <lineage>
        <taxon>Eukaryota</taxon>
        <taxon>Fungi</taxon>
        <taxon>Dikarya</taxon>
        <taxon>Ascomycota</taxon>
        <taxon>Pezizomycotina</taxon>
        <taxon>Eurotiomycetes</taxon>
        <taxon>Eurotiomycetidae</taxon>
        <taxon>Eurotiales</taxon>
        <taxon>Aspergillaceae</taxon>
        <taxon>Penicillium</taxon>
    </lineage>
</organism>
<dbReference type="RefSeq" id="XP_056513994.1">
    <property type="nucleotide sequence ID" value="XM_056652927.1"/>
</dbReference>
<gene>
    <name evidence="1" type="ORF">NUU61_002345</name>
</gene>
<dbReference type="GeneID" id="81392095"/>
<reference evidence="1" key="1">
    <citation type="submission" date="2022-11" db="EMBL/GenBank/DDBJ databases">
        <authorList>
            <person name="Petersen C."/>
        </authorList>
    </citation>
    <scope>NUCLEOTIDE SEQUENCE</scope>
    <source>
        <strain evidence="1">IBT 34128</strain>
    </source>
</reference>